<feature type="region of interest" description="Disordered" evidence="1">
    <location>
        <begin position="214"/>
        <end position="296"/>
    </location>
</feature>
<dbReference type="Proteomes" id="UP000001396">
    <property type="component" value="Unassembled WGS sequence"/>
</dbReference>
<dbReference type="RefSeq" id="XP_020435296.1">
    <property type="nucleotide sequence ID" value="XM_020574882.1"/>
</dbReference>
<feature type="compositionally biased region" description="Low complexity" evidence="1">
    <location>
        <begin position="140"/>
        <end position="160"/>
    </location>
</feature>
<sequence length="296" mass="31771">MFRLLYFLLIVSITIGGILSYEDKIDKSSSYPPGLFYYCDPSRPTYCFWVGRPGADQTIPPTTSFNQPPSFNGNQYIPQLPSINLGGFDTLSLVRELLKQLIDQILLSKGWTHSVVETYSPPTSEGSTFTIGASGTSTSFTSSGSSFSSSSLGSSSSSRSGGEGSTPAFQTTPVNGRVPVQYQASITGFIGGTSPSIQDSSPPAIQSRFYPSQLFPPQEIDTDSEFDDFEKSLPPSQIWQGPGNGDEHQSSLSTESDQPSSLSTESDQPSSLSTESDQPIDNETFGGQLLGNLIDN</sequence>
<protein>
    <submittedName>
        <fullName evidence="3">Uncharacterized protein</fullName>
    </submittedName>
</protein>
<feature type="region of interest" description="Disordered" evidence="1">
    <location>
        <begin position="140"/>
        <end position="176"/>
    </location>
</feature>
<reference evidence="3 4" key="1">
    <citation type="journal article" date="2011" name="Genome Res.">
        <title>Phylogeny-wide analysis of social amoeba genomes highlights ancient origins for complex intercellular communication.</title>
        <authorList>
            <person name="Heidel A.J."/>
            <person name="Lawal H.M."/>
            <person name="Felder M."/>
            <person name="Schilde C."/>
            <person name="Helps N.R."/>
            <person name="Tunggal B."/>
            <person name="Rivero F."/>
            <person name="John U."/>
            <person name="Schleicher M."/>
            <person name="Eichinger L."/>
            <person name="Platzer M."/>
            <person name="Noegel A.A."/>
            <person name="Schaap P."/>
            <person name="Gloeckner G."/>
        </authorList>
    </citation>
    <scope>NUCLEOTIDE SEQUENCE [LARGE SCALE GENOMIC DNA]</scope>
    <source>
        <strain evidence="4">ATCC 26659 / Pp 5 / PN500</strain>
    </source>
</reference>
<comment type="caution">
    <text evidence="3">The sequence shown here is derived from an EMBL/GenBank/DDBJ whole genome shotgun (WGS) entry which is preliminary data.</text>
</comment>
<gene>
    <name evidence="3" type="ORF">PPL_03969</name>
</gene>
<feature type="compositionally biased region" description="Polar residues" evidence="1">
    <location>
        <begin position="250"/>
        <end position="281"/>
    </location>
</feature>
<keyword evidence="4" id="KW-1185">Reference proteome</keyword>
<evidence type="ECO:0000256" key="2">
    <source>
        <dbReference type="SAM" id="SignalP"/>
    </source>
</evidence>
<dbReference type="InParanoid" id="D3B5N1"/>
<organism evidence="3 4">
    <name type="scientific">Heterostelium pallidum (strain ATCC 26659 / Pp 5 / PN500)</name>
    <name type="common">Cellular slime mold</name>
    <name type="synonym">Polysphondylium pallidum</name>
    <dbReference type="NCBI Taxonomy" id="670386"/>
    <lineage>
        <taxon>Eukaryota</taxon>
        <taxon>Amoebozoa</taxon>
        <taxon>Evosea</taxon>
        <taxon>Eumycetozoa</taxon>
        <taxon>Dictyostelia</taxon>
        <taxon>Acytosteliales</taxon>
        <taxon>Acytosteliaceae</taxon>
        <taxon>Heterostelium</taxon>
    </lineage>
</organism>
<proteinExistence type="predicted"/>
<evidence type="ECO:0000256" key="1">
    <source>
        <dbReference type="SAM" id="MobiDB-lite"/>
    </source>
</evidence>
<accession>D3B5N1</accession>
<dbReference type="GeneID" id="31359456"/>
<evidence type="ECO:0000313" key="4">
    <source>
        <dbReference type="Proteomes" id="UP000001396"/>
    </source>
</evidence>
<dbReference type="AlphaFoldDB" id="D3B5N1"/>
<keyword evidence="2" id="KW-0732">Signal</keyword>
<dbReference type="EMBL" id="ADBJ01000017">
    <property type="protein sequence ID" value="EFA83179.1"/>
    <property type="molecule type" value="Genomic_DNA"/>
</dbReference>
<name>D3B5N1_HETP5</name>
<feature type="chain" id="PRO_5003040825" evidence="2">
    <location>
        <begin position="21"/>
        <end position="296"/>
    </location>
</feature>
<evidence type="ECO:0000313" key="3">
    <source>
        <dbReference type="EMBL" id="EFA83179.1"/>
    </source>
</evidence>
<feature type="signal peptide" evidence="2">
    <location>
        <begin position="1"/>
        <end position="20"/>
    </location>
</feature>